<dbReference type="Proteomes" id="UP000182894">
    <property type="component" value="Unassembled WGS sequence"/>
</dbReference>
<proteinExistence type="predicted"/>
<sequence length="142" mass="15458">MIHRKYTYAISFGRLLSPFSHRVIPLSNLSQCSLIPKQKSRQWGYAALAAFLVATISFGASFYSVPWKALSGTDFSLGFGPASVEAIQQAGSDSNCARRLLESANRNAQIIRGRDIDNVKALCATVDLQEGAFIDPTSTKRG</sequence>
<keyword evidence="1" id="KW-0472">Membrane</keyword>
<evidence type="ECO:0000313" key="3">
    <source>
        <dbReference type="Proteomes" id="UP000182894"/>
    </source>
</evidence>
<feature type="transmembrane region" description="Helical" evidence="1">
    <location>
        <begin position="43"/>
        <end position="65"/>
    </location>
</feature>
<accession>A0A1G8R263</accession>
<keyword evidence="1" id="KW-0812">Transmembrane</keyword>
<evidence type="ECO:0000313" key="2">
    <source>
        <dbReference type="EMBL" id="SDJ10490.1"/>
    </source>
</evidence>
<reference evidence="3" key="1">
    <citation type="submission" date="2016-10" db="EMBL/GenBank/DDBJ databases">
        <authorList>
            <person name="Varghese N."/>
            <person name="Submissions S."/>
        </authorList>
    </citation>
    <scope>NUCLEOTIDE SEQUENCE [LARGE SCALE GENOMIC DNA]</scope>
    <source>
        <strain evidence="3">ATCC 700689</strain>
    </source>
</reference>
<dbReference type="AlphaFoldDB" id="A0A1G8R263"/>
<protein>
    <submittedName>
        <fullName evidence="2">Uncharacterized protein</fullName>
    </submittedName>
</protein>
<keyword evidence="1" id="KW-1133">Transmembrane helix</keyword>
<gene>
    <name evidence="2" type="ORF">SAMN05216605_121124</name>
</gene>
<name>A0A1G8R263_9PSED</name>
<evidence type="ECO:0000256" key="1">
    <source>
        <dbReference type="SAM" id="Phobius"/>
    </source>
</evidence>
<dbReference type="STRING" id="89065.SAMN05216605_121124"/>
<organism evidence="2 3">
    <name type="scientific">Pseudomonas abietaniphila</name>
    <dbReference type="NCBI Taxonomy" id="89065"/>
    <lineage>
        <taxon>Bacteria</taxon>
        <taxon>Pseudomonadati</taxon>
        <taxon>Pseudomonadota</taxon>
        <taxon>Gammaproteobacteria</taxon>
        <taxon>Pseudomonadales</taxon>
        <taxon>Pseudomonadaceae</taxon>
        <taxon>Pseudomonas</taxon>
    </lineage>
</organism>
<keyword evidence="3" id="KW-1185">Reference proteome</keyword>
<dbReference type="EMBL" id="FNCO01000021">
    <property type="protein sequence ID" value="SDJ10490.1"/>
    <property type="molecule type" value="Genomic_DNA"/>
</dbReference>